<sequence>MDYEQALEWVHSLPRLAAHPGVENTRRLLEKLGNPEKSLRFVHVAGTNGKGSATVMLASVLHRAGYRVGASVSPYVLEFRERFLLDGEMISRETLAQILTEVRAAAEGLRAEGWDSLVEFDAVTAATLLWFARERCDIVCLEVGLGGRLDSTNAVENTLVACIMCIGRDHTELLGDTYAAIAGEKCGILKNNCTVISYPAQPQEAMDEITLRAAKAHCPLVAPDLQDLHIYKAPAFENRVNYGGYDLVVPFPGVHQAYNAAVVVEAALALCEKGFDISDEAILGGIAGARFPARIEVLSRRPLVVLDGAHNPDGARALAATLRGAGLSGLTAVIGILDGKQPEEMLSALAPCFARVYTVRPDSPRALSAEALAALAKRHFPQVTACDSVEQALRLARGDAPEGLVVCGSLYLAAQARGLLTK</sequence>
<dbReference type="GO" id="GO:0046872">
    <property type="term" value="F:metal ion binding"/>
    <property type="evidence" value="ECO:0007669"/>
    <property type="project" value="UniProtKB-KW"/>
</dbReference>
<dbReference type="EMBL" id="JXXK01000033">
    <property type="protein sequence ID" value="KJF38711.1"/>
    <property type="molecule type" value="Genomic_DNA"/>
</dbReference>
<dbReference type="RefSeq" id="WP_009324358.1">
    <property type="nucleotide sequence ID" value="NZ_CAOJUJ010000063.1"/>
</dbReference>
<evidence type="ECO:0000256" key="6">
    <source>
        <dbReference type="ARBA" id="ARBA00022840"/>
    </source>
</evidence>
<dbReference type="SUPFAM" id="SSF53623">
    <property type="entry name" value="MurD-like peptide ligases, catalytic domain"/>
    <property type="match status" value="1"/>
</dbReference>
<comment type="caution">
    <text evidence="13">The sequence shown here is derived from an EMBL/GenBank/DDBJ whole genome shotgun (WGS) entry which is preliminary data.</text>
</comment>
<evidence type="ECO:0000256" key="9">
    <source>
        <dbReference type="ARBA" id="ARBA00047493"/>
    </source>
</evidence>
<dbReference type="InterPro" id="IPR036565">
    <property type="entry name" value="Mur-like_cat_sf"/>
</dbReference>
<dbReference type="InterPro" id="IPR004101">
    <property type="entry name" value="Mur_ligase_C"/>
</dbReference>
<dbReference type="PIRSF" id="PIRSF001563">
    <property type="entry name" value="Folylpolyglu_synth"/>
    <property type="match status" value="1"/>
</dbReference>
<dbReference type="GO" id="GO:0005524">
    <property type="term" value="F:ATP binding"/>
    <property type="evidence" value="ECO:0007669"/>
    <property type="project" value="UniProtKB-KW"/>
</dbReference>
<dbReference type="PANTHER" id="PTHR11136:SF0">
    <property type="entry name" value="DIHYDROFOLATE SYNTHETASE-RELATED"/>
    <property type="match status" value="1"/>
</dbReference>
<accession>A0A0D8IWS8</accession>
<dbReference type="InterPro" id="IPR036615">
    <property type="entry name" value="Mur_ligase_C_dom_sf"/>
</dbReference>
<evidence type="ECO:0000313" key="13">
    <source>
        <dbReference type="EMBL" id="KJF38711.1"/>
    </source>
</evidence>
<dbReference type="GO" id="GO:0008841">
    <property type="term" value="F:dihydrofolate synthase activity"/>
    <property type="evidence" value="ECO:0007669"/>
    <property type="project" value="TreeGrafter"/>
</dbReference>
<keyword evidence="5 10" id="KW-0547">Nucleotide-binding</keyword>
<dbReference type="GO" id="GO:0004326">
    <property type="term" value="F:tetrahydrofolylpolyglutamate synthase activity"/>
    <property type="evidence" value="ECO:0007669"/>
    <property type="project" value="UniProtKB-EC"/>
</dbReference>
<reference evidence="14 16" key="2">
    <citation type="journal article" date="2019" name="Nat. Med.">
        <title>A library of human gut bacterial isolates paired with longitudinal multiomics data enables mechanistic microbiome research.</title>
        <authorList>
            <person name="Poyet M."/>
            <person name="Groussin M."/>
            <person name="Gibbons S.M."/>
            <person name="Avila-Pacheco J."/>
            <person name="Jiang X."/>
            <person name="Kearney S.M."/>
            <person name="Perrotta A.R."/>
            <person name="Berdy B."/>
            <person name="Zhao S."/>
            <person name="Lieberman T.D."/>
            <person name="Swanson P.K."/>
            <person name="Smith M."/>
            <person name="Roesemann S."/>
            <person name="Alexander J.E."/>
            <person name="Rich S.A."/>
            <person name="Livny J."/>
            <person name="Vlamakis H."/>
            <person name="Clish C."/>
            <person name="Bullock K."/>
            <person name="Deik A."/>
            <person name="Scott J."/>
            <person name="Pierce K.A."/>
            <person name="Xavier R.J."/>
            <person name="Alm E.J."/>
        </authorList>
    </citation>
    <scope>NUCLEOTIDE SEQUENCE [LARGE SCALE GENOMIC DNA]</scope>
    <source>
        <strain evidence="14 16">BIOML-A4</strain>
    </source>
</reference>
<evidence type="ECO:0000256" key="10">
    <source>
        <dbReference type="PIRNR" id="PIRNR001563"/>
    </source>
</evidence>
<dbReference type="InterPro" id="IPR001645">
    <property type="entry name" value="Folylpolyglutamate_synth"/>
</dbReference>
<evidence type="ECO:0000256" key="2">
    <source>
        <dbReference type="ARBA" id="ARBA00013025"/>
    </source>
</evidence>
<keyword evidence="7" id="KW-0460">Magnesium</keyword>
<comment type="similarity">
    <text evidence="1 10">Belongs to the folylpolyglutamate synthase family.</text>
</comment>
<dbReference type="SUPFAM" id="SSF53244">
    <property type="entry name" value="MurD-like peptide ligases, peptide-binding domain"/>
    <property type="match status" value="1"/>
</dbReference>
<evidence type="ECO:0000313" key="16">
    <source>
        <dbReference type="Proteomes" id="UP000472755"/>
    </source>
</evidence>
<dbReference type="PANTHER" id="PTHR11136">
    <property type="entry name" value="FOLYLPOLYGLUTAMATE SYNTHASE-RELATED"/>
    <property type="match status" value="1"/>
</dbReference>
<evidence type="ECO:0000256" key="1">
    <source>
        <dbReference type="ARBA" id="ARBA00008276"/>
    </source>
</evidence>
<dbReference type="Pfam" id="PF02875">
    <property type="entry name" value="Mur_ligase_C"/>
    <property type="match status" value="1"/>
</dbReference>
<evidence type="ECO:0000256" key="7">
    <source>
        <dbReference type="ARBA" id="ARBA00022842"/>
    </source>
</evidence>
<evidence type="ECO:0000259" key="11">
    <source>
        <dbReference type="Pfam" id="PF02875"/>
    </source>
</evidence>
<evidence type="ECO:0000256" key="5">
    <source>
        <dbReference type="ARBA" id="ARBA00022741"/>
    </source>
</evidence>
<dbReference type="NCBIfam" id="TIGR01499">
    <property type="entry name" value="folC"/>
    <property type="match status" value="1"/>
</dbReference>
<dbReference type="PATRIC" id="fig|1550024.3.peg.3795"/>
<feature type="domain" description="Mur ligase central" evidence="12">
    <location>
        <begin position="44"/>
        <end position="266"/>
    </location>
</feature>
<protein>
    <recommendedName>
        <fullName evidence="2">tetrahydrofolate synthase</fullName>
        <ecNumber evidence="2">6.3.2.17</ecNumber>
    </recommendedName>
    <alternativeName>
        <fullName evidence="8">Tetrahydrofolylpolyglutamate synthase</fullName>
    </alternativeName>
</protein>
<dbReference type="GeneID" id="42858177"/>
<gene>
    <name evidence="14" type="ORF">GMD59_11860</name>
    <name evidence="13" type="ORF">TQ39_16655</name>
</gene>
<keyword evidence="6 10" id="KW-0067">ATP-binding</keyword>
<dbReference type="Proteomes" id="UP000032483">
    <property type="component" value="Unassembled WGS sequence"/>
</dbReference>
<organism evidence="13 15">
    <name type="scientific">Ruthenibacterium lactatiformans</name>
    <dbReference type="NCBI Taxonomy" id="1550024"/>
    <lineage>
        <taxon>Bacteria</taxon>
        <taxon>Bacillati</taxon>
        <taxon>Bacillota</taxon>
        <taxon>Clostridia</taxon>
        <taxon>Eubacteriales</taxon>
        <taxon>Oscillospiraceae</taxon>
        <taxon>Ruthenibacterium</taxon>
    </lineage>
</organism>
<proteinExistence type="inferred from homology"/>
<dbReference type="Gene3D" id="3.40.1190.10">
    <property type="entry name" value="Mur-like, catalytic domain"/>
    <property type="match status" value="1"/>
</dbReference>
<evidence type="ECO:0000313" key="15">
    <source>
        <dbReference type="Proteomes" id="UP000032483"/>
    </source>
</evidence>
<evidence type="ECO:0000256" key="8">
    <source>
        <dbReference type="ARBA" id="ARBA00030592"/>
    </source>
</evidence>
<dbReference type="InterPro" id="IPR013221">
    <property type="entry name" value="Mur_ligase_cen"/>
</dbReference>
<comment type="catalytic activity">
    <reaction evidence="9">
        <text>(6S)-5,6,7,8-tetrahydrofolyl-(gamma-L-Glu)(n) + L-glutamate + ATP = (6S)-5,6,7,8-tetrahydrofolyl-(gamma-L-Glu)(n+1) + ADP + phosphate + H(+)</text>
        <dbReference type="Rhea" id="RHEA:10580"/>
        <dbReference type="Rhea" id="RHEA-COMP:14738"/>
        <dbReference type="Rhea" id="RHEA-COMP:14740"/>
        <dbReference type="ChEBI" id="CHEBI:15378"/>
        <dbReference type="ChEBI" id="CHEBI:29985"/>
        <dbReference type="ChEBI" id="CHEBI:30616"/>
        <dbReference type="ChEBI" id="CHEBI:43474"/>
        <dbReference type="ChEBI" id="CHEBI:141005"/>
        <dbReference type="ChEBI" id="CHEBI:456216"/>
        <dbReference type="EC" id="6.3.2.17"/>
    </reaction>
</comment>
<keyword evidence="3 10" id="KW-0436">Ligase</keyword>
<keyword evidence="4" id="KW-0479">Metal-binding</keyword>
<name>A0A0D8IWS8_9FIRM</name>
<dbReference type="AlphaFoldDB" id="A0A0D8IWS8"/>
<evidence type="ECO:0000256" key="3">
    <source>
        <dbReference type="ARBA" id="ARBA00022598"/>
    </source>
</evidence>
<reference evidence="13" key="1">
    <citation type="submission" date="2015-02" db="EMBL/GenBank/DDBJ databases">
        <title>A novel member of the family Ruminococcaceae isolated from human feces.</title>
        <authorList>
            <person name="Shkoporov A.N."/>
            <person name="Chaplin A.V."/>
            <person name="Motuzova O.V."/>
            <person name="Kafarskaia L.I."/>
            <person name="Khokhlova E.V."/>
            <person name="Efimov B.A."/>
        </authorList>
    </citation>
    <scope>NUCLEOTIDE SEQUENCE [LARGE SCALE GENOMIC DNA]</scope>
    <source>
        <strain evidence="13">585-1</strain>
    </source>
</reference>
<feature type="domain" description="Mur ligase C-terminal" evidence="11">
    <location>
        <begin position="294"/>
        <end position="406"/>
    </location>
</feature>
<dbReference type="PROSITE" id="PS01011">
    <property type="entry name" value="FOLYLPOLYGLU_SYNT_1"/>
    <property type="match status" value="1"/>
</dbReference>
<dbReference type="Proteomes" id="UP000472755">
    <property type="component" value="Unassembled WGS sequence"/>
</dbReference>
<dbReference type="InterPro" id="IPR018109">
    <property type="entry name" value="Folylpolyglutamate_synth_CS"/>
</dbReference>
<dbReference type="EMBL" id="WMZU01000018">
    <property type="protein sequence ID" value="MTS27975.1"/>
    <property type="molecule type" value="Genomic_DNA"/>
</dbReference>
<dbReference type="Pfam" id="PF08245">
    <property type="entry name" value="Mur_ligase_M"/>
    <property type="match status" value="1"/>
</dbReference>
<keyword evidence="15" id="KW-1185">Reference proteome</keyword>
<dbReference type="Gene3D" id="3.90.190.20">
    <property type="entry name" value="Mur ligase, C-terminal domain"/>
    <property type="match status" value="1"/>
</dbReference>
<dbReference type="GO" id="GO:0005737">
    <property type="term" value="C:cytoplasm"/>
    <property type="evidence" value="ECO:0007669"/>
    <property type="project" value="TreeGrafter"/>
</dbReference>
<evidence type="ECO:0000259" key="12">
    <source>
        <dbReference type="Pfam" id="PF08245"/>
    </source>
</evidence>
<evidence type="ECO:0000256" key="4">
    <source>
        <dbReference type="ARBA" id="ARBA00022723"/>
    </source>
</evidence>
<evidence type="ECO:0000313" key="14">
    <source>
        <dbReference type="EMBL" id="MTS27975.1"/>
    </source>
</evidence>
<dbReference type="EC" id="6.3.2.17" evidence="2"/>